<organism evidence="1 2">
    <name type="scientific">Thiospirochaeta perfilievii</name>
    <dbReference type="NCBI Taxonomy" id="252967"/>
    <lineage>
        <taxon>Bacteria</taxon>
        <taxon>Pseudomonadati</taxon>
        <taxon>Spirochaetota</taxon>
        <taxon>Spirochaetia</taxon>
        <taxon>Spirochaetales</taxon>
        <taxon>Spirochaetaceae</taxon>
        <taxon>Thiospirochaeta</taxon>
    </lineage>
</organism>
<proteinExistence type="predicted"/>
<dbReference type="RefSeq" id="WP_149568820.1">
    <property type="nucleotide sequence ID" value="NZ_CP035807.1"/>
</dbReference>
<name>A0A5C1QG51_9SPIO</name>
<reference evidence="1 2" key="1">
    <citation type="submission" date="2019-02" db="EMBL/GenBank/DDBJ databases">
        <authorList>
            <person name="Fomenkov A."/>
            <person name="Dubinina G."/>
            <person name="Grabovich M."/>
            <person name="Vincze T."/>
            <person name="Roberts R.J."/>
        </authorList>
    </citation>
    <scope>NUCLEOTIDE SEQUENCE [LARGE SCALE GENOMIC DNA]</scope>
    <source>
        <strain evidence="1 2">P</strain>
    </source>
</reference>
<sequence length="363" mass="39893">MKKLILILSISSCFLFNIYSEDAVNLVPLGDDLTTLFLGIGQDVVPLLHQNALSGDTYGEAEIDQVFLPFYLSIPSIGLSTTDGIATVLSNDSQEWKFAIQLPTLVDSALEGDSKEYFDIAQNIFALPTVKLGFGFKLPSNFELHISGIYLPPLDFGSLASVSALDNLSLNIMDVGFKLRKTIFHDTFFKPAFSIGAHYYYSTFEMDFTFNQITDFLDSRVDAGVLGDLDLGGTFNINTKVQSFGLDFHLSKRLIIFTPFIKLSPTLYYSTISTTADLDATLYDVGTEISSANLNSGGSVNSNGVMLYGSAGIEFRLLFMVIHLSFNADLQNPTLTLGDATSGDFSETYIDKFGLNLGFRFNF</sequence>
<reference evidence="1 2" key="2">
    <citation type="submission" date="2019-09" db="EMBL/GenBank/DDBJ databases">
        <title>Complete Genome Sequence and Methylome Analysis of free living Spirochaetas.</title>
        <authorList>
            <person name="Leshcheva N."/>
            <person name="Mikheeva N."/>
        </authorList>
    </citation>
    <scope>NUCLEOTIDE SEQUENCE [LARGE SCALE GENOMIC DNA]</scope>
    <source>
        <strain evidence="1 2">P</strain>
    </source>
</reference>
<dbReference type="AlphaFoldDB" id="A0A5C1QG51"/>
<evidence type="ECO:0008006" key="3">
    <source>
        <dbReference type="Google" id="ProtNLM"/>
    </source>
</evidence>
<dbReference type="EMBL" id="CP035807">
    <property type="protein sequence ID" value="QEN05584.1"/>
    <property type="molecule type" value="Genomic_DNA"/>
</dbReference>
<evidence type="ECO:0000313" key="2">
    <source>
        <dbReference type="Proteomes" id="UP000323824"/>
    </source>
</evidence>
<dbReference type="Proteomes" id="UP000323824">
    <property type="component" value="Chromosome"/>
</dbReference>
<protein>
    <recommendedName>
        <fullName evidence="3">Outer membrane protein</fullName>
    </recommendedName>
</protein>
<dbReference type="OrthoDB" id="9848124at2"/>
<dbReference type="KEGG" id="sper:EW093_12960"/>
<accession>A0A5C1QG51</accession>
<evidence type="ECO:0000313" key="1">
    <source>
        <dbReference type="EMBL" id="QEN05584.1"/>
    </source>
</evidence>
<gene>
    <name evidence="1" type="ORF">EW093_12960</name>
</gene>
<keyword evidence="2" id="KW-1185">Reference proteome</keyword>